<evidence type="ECO:0000256" key="3">
    <source>
        <dbReference type="ARBA" id="ARBA00023274"/>
    </source>
</evidence>
<keyword evidence="8" id="KW-1185">Reference proteome</keyword>
<evidence type="ECO:0000313" key="8">
    <source>
        <dbReference type="Proteomes" id="UP001498771"/>
    </source>
</evidence>
<dbReference type="PROSITE" id="PS00360">
    <property type="entry name" value="RIBOSOMAL_S9"/>
    <property type="match status" value="1"/>
</dbReference>
<evidence type="ECO:0000256" key="4">
    <source>
        <dbReference type="ARBA" id="ARBA00039318"/>
    </source>
</evidence>
<dbReference type="InterPro" id="IPR020568">
    <property type="entry name" value="Ribosomal_Su5_D2-typ_SF"/>
</dbReference>
<dbReference type="Proteomes" id="UP001498771">
    <property type="component" value="Unassembled WGS sequence"/>
</dbReference>
<sequence>MNQEMEDEEMFHEAMEAIDTGDVLEDPEESAELSAMDDDLWNLDASKIGEPHTKEEFANIFEPFPNELQVDDQVAPLVRVVPESSAFYMQNMEYMEILVSLKALERKYKHLARLPEAWRIFQPISQKEYLEMGISDKPITYHEFMGLIRNLASIRPDVMPAEVEALVSRFARNYLKAKVDKREPKVDKMGRSFGKGKRKESIARVWIVKGRGDVLINGKTLADTFVRVQERERVAAPLRATGMLDEYNVFALVEGGGKSGQAGALQLGLSRALRAYNPGLGKILYDTGYLKMDLRRVERKKPGKRKARKSEQWVKR</sequence>
<dbReference type="InterPro" id="IPR000754">
    <property type="entry name" value="Ribosomal_uS9"/>
</dbReference>
<dbReference type="NCBIfam" id="NF001099">
    <property type="entry name" value="PRK00132.1"/>
    <property type="match status" value="1"/>
</dbReference>
<dbReference type="InterPro" id="IPR020574">
    <property type="entry name" value="Ribosomal_uS9_CS"/>
</dbReference>
<dbReference type="GO" id="GO:0005840">
    <property type="term" value="C:ribosome"/>
    <property type="evidence" value="ECO:0007669"/>
    <property type="project" value="UniProtKB-KW"/>
</dbReference>
<evidence type="ECO:0000256" key="2">
    <source>
        <dbReference type="ARBA" id="ARBA00022980"/>
    </source>
</evidence>
<dbReference type="Pfam" id="PF00380">
    <property type="entry name" value="Ribosomal_S9"/>
    <property type="match status" value="1"/>
</dbReference>
<dbReference type="PANTHER" id="PTHR21569">
    <property type="entry name" value="RIBOSOMAL PROTEIN S9"/>
    <property type="match status" value="1"/>
</dbReference>
<evidence type="ECO:0000256" key="5">
    <source>
        <dbReference type="ARBA" id="ARBA00042623"/>
    </source>
</evidence>
<gene>
    <name evidence="7" type="ORF">BZA70DRAFT_273555</name>
</gene>
<accession>A0ABR1FET3</accession>
<proteinExistence type="inferred from homology"/>
<dbReference type="SUPFAM" id="SSF54211">
    <property type="entry name" value="Ribosomal protein S5 domain 2-like"/>
    <property type="match status" value="1"/>
</dbReference>
<dbReference type="Gene3D" id="3.30.230.10">
    <property type="match status" value="1"/>
</dbReference>
<name>A0ABR1FET3_9ASCO</name>
<comment type="similarity">
    <text evidence="1 6">Belongs to the universal ribosomal protein uS9 family.</text>
</comment>
<evidence type="ECO:0000313" key="7">
    <source>
        <dbReference type="EMBL" id="KAK7208373.1"/>
    </source>
</evidence>
<evidence type="ECO:0000256" key="6">
    <source>
        <dbReference type="RuleBase" id="RU003815"/>
    </source>
</evidence>
<comment type="caution">
    <text evidence="7">The sequence shown here is derived from an EMBL/GenBank/DDBJ whole genome shotgun (WGS) entry which is preliminary data.</text>
</comment>
<protein>
    <recommendedName>
        <fullName evidence="4">Small ribosomal subunit protein uS9m</fullName>
    </recommendedName>
    <alternativeName>
        <fullName evidence="5">37S ribosomal protein S9, mitochondrial</fullName>
    </alternativeName>
</protein>
<dbReference type="RefSeq" id="XP_064771406.1">
    <property type="nucleotide sequence ID" value="XM_064911847.1"/>
</dbReference>
<dbReference type="InterPro" id="IPR023035">
    <property type="entry name" value="Ribosomal_uS9_bac/plastid"/>
</dbReference>
<dbReference type="EMBL" id="JBBJBU010000001">
    <property type="protein sequence ID" value="KAK7208373.1"/>
    <property type="molecule type" value="Genomic_DNA"/>
</dbReference>
<dbReference type="GeneID" id="90037359"/>
<evidence type="ECO:0000256" key="1">
    <source>
        <dbReference type="ARBA" id="ARBA00005251"/>
    </source>
</evidence>
<dbReference type="InterPro" id="IPR014721">
    <property type="entry name" value="Ribsml_uS5_D2-typ_fold_subgr"/>
</dbReference>
<keyword evidence="2 6" id="KW-0689">Ribosomal protein</keyword>
<reference evidence="7 8" key="1">
    <citation type="submission" date="2024-03" db="EMBL/GenBank/DDBJ databases">
        <title>Genome-scale model development and genomic sequencing of the oleaginous clade Lipomyces.</title>
        <authorList>
            <consortium name="Lawrence Berkeley National Laboratory"/>
            <person name="Czajka J.J."/>
            <person name="Han Y."/>
            <person name="Kim J."/>
            <person name="Mondo S.J."/>
            <person name="Hofstad B.A."/>
            <person name="Robles A."/>
            <person name="Haridas S."/>
            <person name="Riley R."/>
            <person name="LaButti K."/>
            <person name="Pangilinan J."/>
            <person name="Andreopoulos W."/>
            <person name="Lipzen A."/>
            <person name="Yan J."/>
            <person name="Wang M."/>
            <person name="Ng V."/>
            <person name="Grigoriev I.V."/>
            <person name="Spatafora J.W."/>
            <person name="Magnuson J.K."/>
            <person name="Baker S.E."/>
            <person name="Pomraning K.R."/>
        </authorList>
    </citation>
    <scope>NUCLEOTIDE SEQUENCE [LARGE SCALE GENOMIC DNA]</scope>
    <source>
        <strain evidence="7 8">Phaff 52-87</strain>
    </source>
</reference>
<organism evidence="7 8">
    <name type="scientific">Myxozyma melibiosi</name>
    <dbReference type="NCBI Taxonomy" id="54550"/>
    <lineage>
        <taxon>Eukaryota</taxon>
        <taxon>Fungi</taxon>
        <taxon>Dikarya</taxon>
        <taxon>Ascomycota</taxon>
        <taxon>Saccharomycotina</taxon>
        <taxon>Lipomycetes</taxon>
        <taxon>Lipomycetales</taxon>
        <taxon>Lipomycetaceae</taxon>
        <taxon>Myxozyma</taxon>
    </lineage>
</organism>
<keyword evidence="3 6" id="KW-0687">Ribonucleoprotein</keyword>
<dbReference type="PANTHER" id="PTHR21569:SF1">
    <property type="entry name" value="SMALL RIBOSOMAL SUBUNIT PROTEIN US9M"/>
    <property type="match status" value="1"/>
</dbReference>